<dbReference type="InterPro" id="IPR032710">
    <property type="entry name" value="NTF2-like_dom_sf"/>
</dbReference>
<gene>
    <name evidence="2" type="ORF">GIS00_07980</name>
</gene>
<reference evidence="2 3" key="1">
    <citation type="submission" date="2019-11" db="EMBL/GenBank/DDBJ databases">
        <authorList>
            <person name="Jiang L.-Q."/>
        </authorList>
    </citation>
    <scope>NUCLEOTIDE SEQUENCE [LARGE SCALE GENOMIC DNA]</scope>
    <source>
        <strain evidence="2 3">YIM 132087</strain>
    </source>
</reference>
<dbReference type="SUPFAM" id="SSF54427">
    <property type="entry name" value="NTF2-like"/>
    <property type="match status" value="1"/>
</dbReference>
<dbReference type="InterPro" id="IPR037401">
    <property type="entry name" value="SnoaL-like"/>
</dbReference>
<accession>A0A7K1FKD9</accession>
<evidence type="ECO:0000313" key="2">
    <source>
        <dbReference type="EMBL" id="MTD13879.1"/>
    </source>
</evidence>
<dbReference type="Proteomes" id="UP000460221">
    <property type="component" value="Unassembled WGS sequence"/>
</dbReference>
<evidence type="ECO:0000313" key="3">
    <source>
        <dbReference type="Proteomes" id="UP000460221"/>
    </source>
</evidence>
<proteinExistence type="predicted"/>
<dbReference type="Pfam" id="PF12680">
    <property type="entry name" value="SnoaL_2"/>
    <property type="match status" value="1"/>
</dbReference>
<dbReference type="Gene3D" id="3.10.450.50">
    <property type="match status" value="1"/>
</dbReference>
<sequence length="272" mass="29356">MPGPDLHPLSALLRRYAYSYTASHDLSIIGELMVDDYELLMGPFVARGREQHYRPATEKQYRQYPGLGFTVHELLNNGSRAAFRFSEHGRSLRNGQDAVWRGISLYEYDGERLTRCRVEQDYESRQRQAADGRADVIPAPAMDPWTAPPAPADAAGEQLVRDHLCSAAFLTAPGIVFDAEDAGDHPENRVRLDAPTVEVLDLFGAGPAVAAHVAVDGSYLGGLGDGFASAVGSTARLYATAILHVAPATGDITGHVVTDRLACGRRLSAAIA</sequence>
<dbReference type="EMBL" id="WLYK01000001">
    <property type="protein sequence ID" value="MTD13879.1"/>
    <property type="molecule type" value="Genomic_DNA"/>
</dbReference>
<evidence type="ECO:0000259" key="1">
    <source>
        <dbReference type="Pfam" id="PF12680"/>
    </source>
</evidence>
<comment type="caution">
    <text evidence="2">The sequence shown here is derived from an EMBL/GenBank/DDBJ whole genome shotgun (WGS) entry which is preliminary data.</text>
</comment>
<name>A0A7K1FKD9_9ACTN</name>
<dbReference type="RefSeq" id="WP_154767630.1">
    <property type="nucleotide sequence ID" value="NZ_WLYK01000001.1"/>
</dbReference>
<keyword evidence="3" id="KW-1185">Reference proteome</keyword>
<organism evidence="2 3">
    <name type="scientific">Nakamurella alba</name>
    <dbReference type="NCBI Taxonomy" id="2665158"/>
    <lineage>
        <taxon>Bacteria</taxon>
        <taxon>Bacillati</taxon>
        <taxon>Actinomycetota</taxon>
        <taxon>Actinomycetes</taxon>
        <taxon>Nakamurellales</taxon>
        <taxon>Nakamurellaceae</taxon>
        <taxon>Nakamurella</taxon>
    </lineage>
</organism>
<dbReference type="AlphaFoldDB" id="A0A7K1FKD9"/>
<feature type="domain" description="SnoaL-like" evidence="1">
    <location>
        <begin position="20"/>
        <end position="115"/>
    </location>
</feature>
<protein>
    <submittedName>
        <fullName evidence="2">Nuclear transport factor 2 family protein</fullName>
    </submittedName>
</protein>